<feature type="transmembrane region" description="Helical" evidence="10">
    <location>
        <begin position="341"/>
        <end position="360"/>
    </location>
</feature>
<reference evidence="11" key="1">
    <citation type="journal article" date="2018" name="Int. J. Syst. Evol. Microbiol.">
        <title>Carboxylicivirga sediminis sp. nov., isolated from coastal sediment.</title>
        <authorList>
            <person name="Wang F.Q."/>
            <person name="Ren L.H."/>
            <person name="Zou R.J."/>
            <person name="Sun Y.Z."/>
            <person name="Liu X.J."/>
            <person name="Jiang F."/>
            <person name="Liu L.J."/>
        </authorList>
    </citation>
    <scope>NUCLEOTIDE SEQUENCE</scope>
    <source>
        <strain evidence="11">JR1</strain>
    </source>
</reference>
<keyword evidence="5" id="KW-1003">Cell membrane</keyword>
<dbReference type="PANTHER" id="PTHR32063:SF24">
    <property type="entry name" value="CATION EFFLUX SYSTEM (ACRB_ACRD_ACRF FAMILY)"/>
    <property type="match status" value="1"/>
</dbReference>
<evidence type="ECO:0000256" key="5">
    <source>
        <dbReference type="ARBA" id="ARBA00022475"/>
    </source>
</evidence>
<dbReference type="Gene3D" id="1.20.1600.10">
    <property type="entry name" value="Outer membrane efflux proteins (OEP)"/>
    <property type="match status" value="1"/>
</dbReference>
<feature type="transmembrane region" description="Helical" evidence="10">
    <location>
        <begin position="540"/>
        <end position="558"/>
    </location>
</feature>
<comment type="caution">
    <text evidence="11">The sequence shown here is derived from an EMBL/GenBank/DDBJ whole genome shotgun (WGS) entry which is preliminary data.</text>
</comment>
<feature type="transmembrane region" description="Helical" evidence="10">
    <location>
        <begin position="393"/>
        <end position="419"/>
    </location>
</feature>
<dbReference type="EMBL" id="JAGTAR010000021">
    <property type="protein sequence ID" value="MBR8536667.1"/>
    <property type="molecule type" value="Genomic_DNA"/>
</dbReference>
<evidence type="ECO:0000256" key="3">
    <source>
        <dbReference type="ARBA" id="ARBA00010942"/>
    </source>
</evidence>
<dbReference type="GO" id="GO:0005886">
    <property type="term" value="C:plasma membrane"/>
    <property type="evidence" value="ECO:0007669"/>
    <property type="project" value="UniProtKB-SubCell"/>
</dbReference>
<keyword evidence="6 10" id="KW-0812">Transmembrane</keyword>
<feature type="transmembrane region" description="Helical" evidence="10">
    <location>
        <begin position="927"/>
        <end position="949"/>
    </location>
</feature>
<evidence type="ECO:0000256" key="9">
    <source>
        <dbReference type="SAM" id="Coils"/>
    </source>
</evidence>
<dbReference type="GO" id="GO:0015562">
    <property type="term" value="F:efflux transmembrane transporter activity"/>
    <property type="evidence" value="ECO:0007669"/>
    <property type="project" value="InterPro"/>
</dbReference>
<feature type="transmembrane region" description="Helical" evidence="10">
    <location>
        <begin position="367"/>
        <end position="387"/>
    </location>
</feature>
<dbReference type="SUPFAM" id="SSF82693">
    <property type="entry name" value="Multidrug efflux transporter AcrB pore domain, PN1, PN2, PC1 and PC2 subdomains"/>
    <property type="match status" value="2"/>
</dbReference>
<feature type="transmembrane region" description="Helical" evidence="10">
    <location>
        <begin position="449"/>
        <end position="469"/>
    </location>
</feature>
<proteinExistence type="inferred from homology"/>
<gene>
    <name evidence="11" type="ORF">KDU71_13915</name>
</gene>
<reference evidence="11" key="2">
    <citation type="submission" date="2021-04" db="EMBL/GenBank/DDBJ databases">
        <authorList>
            <person name="Zhang T."/>
            <person name="Zhang Y."/>
            <person name="Lu D."/>
            <person name="Zuo D."/>
            <person name="Du Z."/>
        </authorList>
    </citation>
    <scope>NUCLEOTIDE SEQUENCE</scope>
    <source>
        <strain evidence="11">JR1</strain>
    </source>
</reference>
<dbReference type="SUPFAM" id="SSF82866">
    <property type="entry name" value="Multidrug efflux transporter AcrB transmembrane domain"/>
    <property type="match status" value="2"/>
</dbReference>
<evidence type="ECO:0000256" key="1">
    <source>
        <dbReference type="ARBA" id="ARBA00004651"/>
    </source>
</evidence>
<dbReference type="SUPFAM" id="SSF82714">
    <property type="entry name" value="Multidrug efflux transporter AcrB TolC docking domain, DN and DC subdomains"/>
    <property type="match status" value="2"/>
</dbReference>
<keyword evidence="12" id="KW-1185">Reference proteome</keyword>
<evidence type="ECO:0000313" key="11">
    <source>
        <dbReference type="EMBL" id="MBR8536667.1"/>
    </source>
</evidence>
<accession>A0A941IZH2</accession>
<dbReference type="Gene3D" id="3.30.2090.10">
    <property type="entry name" value="Multidrug efflux transporter AcrB TolC docking domain, DN and DC subdomains"/>
    <property type="match status" value="2"/>
</dbReference>
<dbReference type="GO" id="GO:0042910">
    <property type="term" value="F:xenobiotic transmembrane transporter activity"/>
    <property type="evidence" value="ECO:0007669"/>
    <property type="project" value="TreeGrafter"/>
</dbReference>
<dbReference type="Pfam" id="PF00873">
    <property type="entry name" value="ACR_tran"/>
    <property type="match status" value="1"/>
</dbReference>
<dbReference type="Gene3D" id="3.30.70.1440">
    <property type="entry name" value="Multidrug efflux transporter AcrB pore domain"/>
    <property type="match status" value="1"/>
</dbReference>
<evidence type="ECO:0000256" key="7">
    <source>
        <dbReference type="ARBA" id="ARBA00022989"/>
    </source>
</evidence>
<sequence>MINSILSFSIKNKLLIGLMTIALIFGGLYSMTQIPLDATPDITNNQVQVITVAPNLSTEDIEQFVTYQIELSMSNLPSVTEIRSVSRFGLSVVTIVFEDDMGTYLPRQLVGEALDEVQEKIPEGFGTPTMSPISTGLGEIYQYALDLEPGFEDQYSNKELRSIQDWIVKRQMAMLPGVVEINSFGGETKQYEVAIEPNQLKSMNVTMTEVFKALQDNNENTGGAYIEKNNLINYIRGEGLARSVKDIENMVIKSVNNRPVYIRDVAKVQFGSAVRYGAFTRNGKGEAVGGIVMMLKGENSNKVISNVKERIEQIQKSLPEGVKIVPFLDRSEMIKSTTSTVAENLSLGALIVIFVLVLILGNMRGGLIVATVIPLSLLFAFIMMHVFDVWANLMSLGAIDFGILIDGAVILIEGMIFYLGDKTYIGKKLTQLDKDKIAYKISSGMMNSVFFGQIIIMIVFIPLLALQGIEGKMFKPMALTFGFAVIGVTFLCLTYVPMMMALFLKPPKKEKQTFGDKFITRLESIYQPMLVWTLNNTKKVMAGVVGMFIISAVLFSNMGGEFVPQLDEGNLAMHILLKPGTDLTNVVEKSSAVEKLLVDKFPDEIESIQTRIGVADIPTDPMPIDIGDCFIILKDKDNWTAADSKEELLELFKETVSVLPGINYEFSQPVEMRFNELLTGIREDLAIKLYGEDLEILAQKAAEIEKLIANINGVGDIRTEATKGLPQITVNYNREQLAYYGANISDLNTIIKTAFNGNAAGVVYEGEKRFDLVVRLNQDNRRDIEDVKTLFIPLPNGQQIPLQELADVSYEPGPMQISRDNTNRRIYVGINVRGRDVKTLVQEIEEKLDAELTLPAGYYIRYGGAFENLERASNRLMIVVPIALALIFVMLFMALKSIPHTLLVYMAIPLSAMGGIISLYIRDMPFSISAGVGFIVIFGVGVMDGLVLIGSFKEQKENGITNLRDIIVKGATRRVRPVFLLASTDILGFIPMALSTSAGAEVQRPLATVVIGGLFTETLLTLFIVPLLYQWLEGRKEKKQMTRNYKTHISMGIVLILLAFGVSPAIAQEDRNTTLTLSEAISIAKENYPTLKASELQVKQNKTLKGSAFNLGNTNFSMGKEEVGNNAPGIKNRLVIEQTDIDILGIAAKRKLQQANVDVAVAEVKLTNDNLELQVTNAFNNLLYYEHTRGLYQQIDKVYQDFVKAAKLRYETEQSSKLEYLAATTKYNELKVNIQQIEGELAAAHRKLNQFLLLPDEFEITDTNSEPLDFNILNYDNNAQLLLAKVQLERATKNWKQERAAMLPKFNLAYSNQSVEGISGYYGYSAGISIPLFNGQNSKAKAARIGVLIEEQNKMSTQLEIKTVLAQRVAQYQSAVKVQNYYQSEALPLADEQMKASTLAYQLGEIDYTELIQNMETILNTKQMYIDANLNYRNLKAELIYLIGSN</sequence>
<feature type="transmembrane region" description="Helical" evidence="10">
    <location>
        <begin position="902"/>
        <end position="921"/>
    </location>
</feature>
<evidence type="ECO:0000313" key="12">
    <source>
        <dbReference type="Proteomes" id="UP000679220"/>
    </source>
</evidence>
<dbReference type="NCBIfam" id="TIGR00914">
    <property type="entry name" value="2A0601"/>
    <property type="match status" value="1"/>
</dbReference>
<dbReference type="SUPFAM" id="SSF56954">
    <property type="entry name" value="Outer membrane efflux proteins (OEP)"/>
    <property type="match status" value="1"/>
</dbReference>
<keyword evidence="7 10" id="KW-1133">Transmembrane helix</keyword>
<keyword evidence="4" id="KW-0813">Transport</keyword>
<dbReference type="PANTHER" id="PTHR32063">
    <property type="match status" value="1"/>
</dbReference>
<feature type="transmembrane region" description="Helical" evidence="10">
    <location>
        <begin position="978"/>
        <end position="1000"/>
    </location>
</feature>
<dbReference type="Gene3D" id="1.20.1640.10">
    <property type="entry name" value="Multidrug efflux transporter AcrB transmembrane domain"/>
    <property type="match status" value="2"/>
</dbReference>
<protein>
    <submittedName>
        <fullName evidence="11">CusA/CzcA family heavy metal efflux RND transporter</fullName>
    </submittedName>
</protein>
<dbReference type="Proteomes" id="UP000679220">
    <property type="component" value="Unassembled WGS sequence"/>
</dbReference>
<dbReference type="InterPro" id="IPR003423">
    <property type="entry name" value="OMP_efflux"/>
</dbReference>
<feature type="transmembrane region" description="Helical" evidence="10">
    <location>
        <begin position="481"/>
        <end position="504"/>
    </location>
</feature>
<organism evidence="11 12">
    <name type="scientific">Carboxylicivirga sediminis</name>
    <dbReference type="NCBI Taxonomy" id="2006564"/>
    <lineage>
        <taxon>Bacteria</taxon>
        <taxon>Pseudomonadati</taxon>
        <taxon>Bacteroidota</taxon>
        <taxon>Bacteroidia</taxon>
        <taxon>Marinilabiliales</taxon>
        <taxon>Marinilabiliaceae</taxon>
        <taxon>Carboxylicivirga</taxon>
    </lineage>
</organism>
<name>A0A941IZH2_9BACT</name>
<dbReference type="InterPro" id="IPR004763">
    <property type="entry name" value="CusA-like"/>
</dbReference>
<keyword evidence="9" id="KW-0175">Coiled coil</keyword>
<evidence type="ECO:0000256" key="10">
    <source>
        <dbReference type="SAM" id="Phobius"/>
    </source>
</evidence>
<dbReference type="InterPro" id="IPR027463">
    <property type="entry name" value="AcrB_DN_DC_subdom"/>
</dbReference>
<comment type="subcellular location">
    <subcellularLocation>
        <location evidence="1">Cell membrane</location>
        <topology evidence="1">Multi-pass membrane protein</topology>
    </subcellularLocation>
</comment>
<feature type="transmembrane region" description="Helical" evidence="10">
    <location>
        <begin position="876"/>
        <end position="895"/>
    </location>
</feature>
<dbReference type="Pfam" id="PF02321">
    <property type="entry name" value="OEP"/>
    <property type="match status" value="1"/>
</dbReference>
<evidence type="ECO:0000256" key="8">
    <source>
        <dbReference type="ARBA" id="ARBA00023136"/>
    </source>
</evidence>
<dbReference type="RefSeq" id="WP_212191694.1">
    <property type="nucleotide sequence ID" value="NZ_JAGTAR010000021.1"/>
</dbReference>
<dbReference type="InterPro" id="IPR001036">
    <property type="entry name" value="Acrflvin-R"/>
</dbReference>
<evidence type="ECO:0000256" key="6">
    <source>
        <dbReference type="ARBA" id="ARBA00022692"/>
    </source>
</evidence>
<feature type="coiled-coil region" evidence="9">
    <location>
        <begin position="1220"/>
        <end position="1247"/>
    </location>
</feature>
<comment type="similarity">
    <text evidence="3">Belongs to the resistance-nodulation-cell division (RND) (TC 2.A.6) family.</text>
</comment>
<dbReference type="Gene3D" id="3.30.70.1320">
    <property type="entry name" value="Multidrug efflux transporter AcrB pore domain like"/>
    <property type="match status" value="1"/>
</dbReference>
<keyword evidence="8 10" id="KW-0472">Membrane</keyword>
<feature type="transmembrane region" description="Helical" evidence="10">
    <location>
        <begin position="1049"/>
        <end position="1067"/>
    </location>
</feature>
<dbReference type="PRINTS" id="PR00702">
    <property type="entry name" value="ACRIFLAVINRP"/>
</dbReference>
<dbReference type="Gene3D" id="3.30.70.1430">
    <property type="entry name" value="Multidrug efflux transporter AcrB pore domain"/>
    <property type="match status" value="2"/>
</dbReference>
<comment type="similarity">
    <text evidence="2">Belongs to the outer membrane factor (OMF) (TC 1.B.17) family.</text>
</comment>
<evidence type="ECO:0000256" key="2">
    <source>
        <dbReference type="ARBA" id="ARBA00007613"/>
    </source>
</evidence>
<evidence type="ECO:0000256" key="4">
    <source>
        <dbReference type="ARBA" id="ARBA00022448"/>
    </source>
</evidence>
<feature type="transmembrane region" description="Helical" evidence="10">
    <location>
        <begin position="1006"/>
        <end position="1029"/>
    </location>
</feature>
<dbReference type="GO" id="GO:0008324">
    <property type="term" value="F:monoatomic cation transmembrane transporter activity"/>
    <property type="evidence" value="ECO:0007669"/>
    <property type="project" value="InterPro"/>
</dbReference>